<dbReference type="GO" id="GO:0035435">
    <property type="term" value="P:phosphate ion transmembrane transport"/>
    <property type="evidence" value="ECO:0007669"/>
    <property type="project" value="InterPro"/>
</dbReference>
<gene>
    <name evidence="10" type="ORF">SAMN02927928_2915</name>
</gene>
<dbReference type="PIRSF" id="PIRSF002756">
    <property type="entry name" value="PstS"/>
    <property type="match status" value="1"/>
</dbReference>
<dbReference type="Gene3D" id="3.40.190.10">
    <property type="entry name" value="Periplasmic binding protein-like II"/>
    <property type="match status" value="2"/>
</dbReference>
<dbReference type="InterPro" id="IPR024370">
    <property type="entry name" value="PBP_domain"/>
</dbReference>
<comment type="subunit">
    <text evidence="3 7">The complex is composed of two ATP-binding proteins (PstB), two transmembrane proteins (PstC and PstA) and a solute-binding protein (PstS).</text>
</comment>
<evidence type="ECO:0000259" key="9">
    <source>
        <dbReference type="Pfam" id="PF12849"/>
    </source>
</evidence>
<evidence type="ECO:0000256" key="6">
    <source>
        <dbReference type="ARBA" id="ARBA00022592"/>
    </source>
</evidence>
<keyword evidence="5 7" id="KW-0813">Transport</keyword>
<dbReference type="CDD" id="cd13565">
    <property type="entry name" value="PBP2_PstS"/>
    <property type="match status" value="1"/>
</dbReference>
<dbReference type="AlphaFoldDB" id="A0A1G4SSU4"/>
<dbReference type="GO" id="GO:0043190">
    <property type="term" value="C:ATP-binding cassette (ABC) transporter complex"/>
    <property type="evidence" value="ECO:0007669"/>
    <property type="project" value="InterPro"/>
</dbReference>
<dbReference type="RefSeq" id="WP_090649486.1">
    <property type="nucleotide sequence ID" value="NZ_CBCRYE010000003.1"/>
</dbReference>
<comment type="similarity">
    <text evidence="2 7">Belongs to the PstS family.</text>
</comment>
<name>A0A1G4SSU4_9CAUL</name>
<feature type="domain" description="PBP" evidence="9">
    <location>
        <begin position="23"/>
        <end position="304"/>
    </location>
</feature>
<dbReference type="OrthoDB" id="9801510at2"/>
<dbReference type="InterPro" id="IPR005673">
    <property type="entry name" value="ABC_phos-bd_PstS"/>
</dbReference>
<evidence type="ECO:0000256" key="3">
    <source>
        <dbReference type="ARBA" id="ARBA00011529"/>
    </source>
</evidence>
<evidence type="ECO:0000256" key="4">
    <source>
        <dbReference type="ARBA" id="ARBA00021889"/>
    </source>
</evidence>
<keyword evidence="8" id="KW-0732">Signal</keyword>
<accession>A0A1G4SSU4</accession>
<reference evidence="11" key="1">
    <citation type="submission" date="2016-10" db="EMBL/GenBank/DDBJ databases">
        <authorList>
            <person name="Varghese N."/>
            <person name="Submissions S."/>
        </authorList>
    </citation>
    <scope>NUCLEOTIDE SEQUENCE [LARGE SCALE GENOMIC DNA]</scope>
    <source>
        <strain evidence="11">CGMCC 1.3431</strain>
    </source>
</reference>
<evidence type="ECO:0000313" key="10">
    <source>
        <dbReference type="EMBL" id="SCW72272.1"/>
    </source>
</evidence>
<keyword evidence="11" id="KW-1185">Reference proteome</keyword>
<dbReference type="PANTHER" id="PTHR42996:SF1">
    <property type="entry name" value="PHOSPHATE-BINDING PROTEIN PSTS"/>
    <property type="match status" value="1"/>
</dbReference>
<dbReference type="GO" id="GO:0042301">
    <property type="term" value="F:phosphate ion binding"/>
    <property type="evidence" value="ECO:0007669"/>
    <property type="project" value="InterPro"/>
</dbReference>
<organism evidence="10 11">
    <name type="scientific">Asticcacaulis taihuensis</name>
    <dbReference type="NCBI Taxonomy" id="260084"/>
    <lineage>
        <taxon>Bacteria</taxon>
        <taxon>Pseudomonadati</taxon>
        <taxon>Pseudomonadota</taxon>
        <taxon>Alphaproteobacteria</taxon>
        <taxon>Caulobacterales</taxon>
        <taxon>Caulobacteraceae</taxon>
        <taxon>Asticcacaulis</taxon>
    </lineage>
</organism>
<feature type="signal peptide" evidence="8">
    <location>
        <begin position="1"/>
        <end position="24"/>
    </location>
</feature>
<evidence type="ECO:0000256" key="2">
    <source>
        <dbReference type="ARBA" id="ARBA00008725"/>
    </source>
</evidence>
<evidence type="ECO:0000256" key="1">
    <source>
        <dbReference type="ARBA" id="ARBA00002841"/>
    </source>
</evidence>
<protein>
    <recommendedName>
        <fullName evidence="4 7">Phosphate-binding protein PstS</fullName>
    </recommendedName>
</protein>
<evidence type="ECO:0000256" key="7">
    <source>
        <dbReference type="PIRNR" id="PIRNR002756"/>
    </source>
</evidence>
<comment type="function">
    <text evidence="1 7">Part of the ABC transporter complex PstSACB involved in phosphate import.</text>
</comment>
<dbReference type="Pfam" id="PF12849">
    <property type="entry name" value="PBP_like_2"/>
    <property type="match status" value="1"/>
</dbReference>
<dbReference type="STRING" id="260084.SAMN02927928_2915"/>
<sequence length="351" mass="36655">MFKFLKVALAAAVMTASVGSAAMAADSISGAGATFPAPLYAKWAEGYKRSTGIALNYQAIGSGGGIKQIKAKTVDFGASDKPLTPDELDASGLYQFPTVVGGVVPAINIPGVPTGKLKLPGAVLADIFLGKITTWNDPAITKWNAGLNLPALPITVVHRSDGSGTTFLFTSYLGIASPEWKQNVGASDAVEWPAGVGGKGNDGVAALVRQTAGSIGYVEYAYVMKTGIAYALVASKDATWPMPTAANFKAATAGADWAHAPGNYVLILNQPGANAWPITGATFILMYKEQANAAKAAEVLKFFDYAYKTGDFNANELYYVPLPATVKSMIRKQWSANIKANGAAVYNSPNK</sequence>
<evidence type="ECO:0000313" key="11">
    <source>
        <dbReference type="Proteomes" id="UP000199150"/>
    </source>
</evidence>
<evidence type="ECO:0000256" key="8">
    <source>
        <dbReference type="SAM" id="SignalP"/>
    </source>
</evidence>
<keyword evidence="6 7" id="KW-0592">Phosphate transport</keyword>
<proteinExistence type="inferred from homology"/>
<feature type="chain" id="PRO_5011637126" description="Phosphate-binding protein PstS" evidence="8">
    <location>
        <begin position="25"/>
        <end position="351"/>
    </location>
</feature>
<dbReference type="NCBIfam" id="TIGR00975">
    <property type="entry name" value="3a0107s03"/>
    <property type="match status" value="1"/>
</dbReference>
<dbReference type="NCBIfam" id="NF008171">
    <property type="entry name" value="PRK10918.1"/>
    <property type="match status" value="1"/>
</dbReference>
<evidence type="ECO:0000256" key="5">
    <source>
        <dbReference type="ARBA" id="ARBA00022448"/>
    </source>
</evidence>
<dbReference type="PANTHER" id="PTHR42996">
    <property type="entry name" value="PHOSPHATE-BINDING PROTEIN PSTS"/>
    <property type="match status" value="1"/>
</dbReference>
<dbReference type="Proteomes" id="UP000199150">
    <property type="component" value="Unassembled WGS sequence"/>
</dbReference>
<dbReference type="EMBL" id="FMTS01000005">
    <property type="protein sequence ID" value="SCW72272.1"/>
    <property type="molecule type" value="Genomic_DNA"/>
</dbReference>
<dbReference type="InterPro" id="IPR050962">
    <property type="entry name" value="Phosphate-bind_PstS"/>
</dbReference>
<dbReference type="SUPFAM" id="SSF53850">
    <property type="entry name" value="Periplasmic binding protein-like II"/>
    <property type="match status" value="1"/>
</dbReference>